<dbReference type="InterPro" id="IPR051453">
    <property type="entry name" value="MBL_Glyoxalase_II"/>
</dbReference>
<dbReference type="SMART" id="SM00849">
    <property type="entry name" value="Lactamase_B"/>
    <property type="match status" value="1"/>
</dbReference>
<evidence type="ECO:0000313" key="3">
    <source>
        <dbReference type="EMBL" id="GIF72646.1"/>
    </source>
</evidence>
<evidence type="ECO:0000256" key="1">
    <source>
        <dbReference type="SAM" id="MobiDB-lite"/>
    </source>
</evidence>
<protein>
    <submittedName>
        <fullName evidence="3">Hydrolase</fullName>
    </submittedName>
</protein>
<proteinExistence type="predicted"/>
<name>A0ABQ4CMX8_9ACTN</name>
<dbReference type="GO" id="GO:0016787">
    <property type="term" value="F:hydrolase activity"/>
    <property type="evidence" value="ECO:0007669"/>
    <property type="project" value="UniProtKB-KW"/>
</dbReference>
<dbReference type="PANTHER" id="PTHR46233:SF1">
    <property type="entry name" value="CONSERVED PROTEIN"/>
    <property type="match status" value="1"/>
</dbReference>
<dbReference type="InterPro" id="IPR001279">
    <property type="entry name" value="Metallo-B-lactamas"/>
</dbReference>
<gene>
    <name evidence="3" type="ORF">Asi02nite_21640</name>
</gene>
<dbReference type="Proteomes" id="UP000604117">
    <property type="component" value="Unassembled WGS sequence"/>
</dbReference>
<dbReference type="EMBL" id="BONE01000013">
    <property type="protein sequence ID" value="GIF72646.1"/>
    <property type="molecule type" value="Genomic_DNA"/>
</dbReference>
<accession>A0ABQ4CMX8</accession>
<organism evidence="3 4">
    <name type="scientific">Asanoa siamensis</name>
    <dbReference type="NCBI Taxonomy" id="926357"/>
    <lineage>
        <taxon>Bacteria</taxon>
        <taxon>Bacillati</taxon>
        <taxon>Actinomycetota</taxon>
        <taxon>Actinomycetes</taxon>
        <taxon>Micromonosporales</taxon>
        <taxon>Micromonosporaceae</taxon>
        <taxon>Asanoa</taxon>
    </lineage>
</organism>
<feature type="domain" description="Metallo-beta-lactamase" evidence="2">
    <location>
        <begin position="34"/>
        <end position="198"/>
    </location>
</feature>
<dbReference type="Pfam" id="PF00753">
    <property type="entry name" value="Lactamase_B"/>
    <property type="match status" value="1"/>
</dbReference>
<feature type="region of interest" description="Disordered" evidence="1">
    <location>
        <begin position="198"/>
        <end position="219"/>
    </location>
</feature>
<keyword evidence="4" id="KW-1185">Reference proteome</keyword>
<sequence>MSSSYTGNVEPGGAPDVRELPNLRITKLSVGPMDNNAYLLECIPTGDLLLIDAANEAPRLLELVGDRRLSTVVTTHQHMDHWVALEEVVAATGARALVHPDDADGLPIATSPVVDGDRIPIGDCELEVIHLVGHTPGSIALVYRDPSGVPHLFTGDSLFPGGVGNTHDDPVAFTSLIGDVERKLFDALPDDTWFYPGHGKDSTLGTERPSLPEWRARGW</sequence>
<dbReference type="SUPFAM" id="SSF56281">
    <property type="entry name" value="Metallo-hydrolase/oxidoreductase"/>
    <property type="match status" value="1"/>
</dbReference>
<comment type="caution">
    <text evidence="3">The sequence shown here is derived from an EMBL/GenBank/DDBJ whole genome shotgun (WGS) entry which is preliminary data.</text>
</comment>
<dbReference type="InterPro" id="IPR036866">
    <property type="entry name" value="RibonucZ/Hydroxyglut_hydro"/>
</dbReference>
<evidence type="ECO:0000313" key="4">
    <source>
        <dbReference type="Proteomes" id="UP000604117"/>
    </source>
</evidence>
<dbReference type="Gene3D" id="3.60.15.10">
    <property type="entry name" value="Ribonuclease Z/Hydroxyacylglutathione hydrolase-like"/>
    <property type="match status" value="1"/>
</dbReference>
<keyword evidence="3" id="KW-0378">Hydrolase</keyword>
<dbReference type="CDD" id="cd06262">
    <property type="entry name" value="metallo-hydrolase-like_MBL-fold"/>
    <property type="match status" value="1"/>
</dbReference>
<evidence type="ECO:0000259" key="2">
    <source>
        <dbReference type="SMART" id="SM00849"/>
    </source>
</evidence>
<reference evidence="3 4" key="1">
    <citation type="submission" date="2021-01" db="EMBL/GenBank/DDBJ databases">
        <title>Whole genome shotgun sequence of Asanoa siamensis NBRC 107932.</title>
        <authorList>
            <person name="Komaki H."/>
            <person name="Tamura T."/>
        </authorList>
    </citation>
    <scope>NUCLEOTIDE SEQUENCE [LARGE SCALE GENOMIC DNA]</scope>
    <source>
        <strain evidence="3 4">NBRC 107932</strain>
    </source>
</reference>
<dbReference type="RefSeq" id="WP_203712232.1">
    <property type="nucleotide sequence ID" value="NZ_BONE01000013.1"/>
</dbReference>
<dbReference type="PANTHER" id="PTHR46233">
    <property type="entry name" value="HYDROXYACYLGLUTATHIONE HYDROLASE GLOC"/>
    <property type="match status" value="1"/>
</dbReference>